<dbReference type="Pfam" id="PF02458">
    <property type="entry name" value="Transferase"/>
    <property type="match status" value="1"/>
</dbReference>
<dbReference type="Gramene" id="TraesCS6A02G022100.1">
    <property type="protein sequence ID" value="TraesCS6A02G022100.1"/>
    <property type="gene ID" value="TraesCS6A02G022100"/>
</dbReference>
<accession>A0A3B6NHK4</accession>
<dbReference type="PANTHER" id="PTHR31642">
    <property type="entry name" value="TRICHOTHECENE 3-O-ACETYLTRANSFERASE"/>
    <property type="match status" value="1"/>
</dbReference>
<gene>
    <name evidence="5" type="primary">LOC123131661</name>
</gene>
<keyword evidence="2" id="KW-0808">Transferase</keyword>
<dbReference type="AlphaFoldDB" id="A0A3B6NHK4"/>
<dbReference type="OMA" id="WINIPLY"/>
<organism evidence="5">
    <name type="scientific">Triticum aestivum</name>
    <name type="common">Wheat</name>
    <dbReference type="NCBI Taxonomy" id="4565"/>
    <lineage>
        <taxon>Eukaryota</taxon>
        <taxon>Viridiplantae</taxon>
        <taxon>Streptophyta</taxon>
        <taxon>Embryophyta</taxon>
        <taxon>Tracheophyta</taxon>
        <taxon>Spermatophyta</taxon>
        <taxon>Magnoliopsida</taxon>
        <taxon>Liliopsida</taxon>
        <taxon>Poales</taxon>
        <taxon>Poaceae</taxon>
        <taxon>BOP clade</taxon>
        <taxon>Pooideae</taxon>
        <taxon>Triticodae</taxon>
        <taxon>Triticeae</taxon>
        <taxon>Triticinae</taxon>
        <taxon>Triticum</taxon>
    </lineage>
</organism>
<dbReference type="Gene3D" id="3.30.559.10">
    <property type="entry name" value="Chloramphenicol acetyltransferase-like domain"/>
    <property type="match status" value="2"/>
</dbReference>
<dbReference type="SMR" id="A0A3B6NHK4"/>
<feature type="region of interest" description="Disordered" evidence="4">
    <location>
        <begin position="1"/>
        <end position="24"/>
    </location>
</feature>
<dbReference type="EnsemblPlants" id="TraesCS6A02G022100.1">
    <property type="protein sequence ID" value="TraesCS6A02G022100.1"/>
    <property type="gene ID" value="TraesCS6A02G022100"/>
</dbReference>
<dbReference type="PANTHER" id="PTHR31642:SF239">
    <property type="entry name" value="NPH3 DOMAIN-CONTAINING PROTEIN"/>
    <property type="match status" value="1"/>
</dbReference>
<dbReference type="GO" id="GO:0016747">
    <property type="term" value="F:acyltransferase activity, transferring groups other than amino-acyl groups"/>
    <property type="evidence" value="ECO:0000318"/>
    <property type="project" value="GO_Central"/>
</dbReference>
<proteinExistence type="inferred from homology"/>
<evidence type="ECO:0000256" key="1">
    <source>
        <dbReference type="ARBA" id="ARBA00009861"/>
    </source>
</evidence>
<dbReference type="Proteomes" id="UP000019116">
    <property type="component" value="Chromosome 6A"/>
</dbReference>
<evidence type="ECO:0000256" key="3">
    <source>
        <dbReference type="ARBA" id="ARBA00023315"/>
    </source>
</evidence>
<evidence type="ECO:0000256" key="2">
    <source>
        <dbReference type="ARBA" id="ARBA00022679"/>
    </source>
</evidence>
<reference evidence="5" key="2">
    <citation type="submission" date="2018-10" db="UniProtKB">
        <authorList>
            <consortium name="EnsemblPlants"/>
        </authorList>
    </citation>
    <scope>IDENTIFICATION</scope>
</reference>
<keyword evidence="3" id="KW-0012">Acyltransferase</keyword>
<dbReference type="OrthoDB" id="610638at2759"/>
<dbReference type="STRING" id="4565.A0A3B6NHK4"/>
<evidence type="ECO:0000256" key="4">
    <source>
        <dbReference type="SAM" id="MobiDB-lite"/>
    </source>
</evidence>
<dbReference type="InterPro" id="IPR023213">
    <property type="entry name" value="CAT-like_dom_sf"/>
</dbReference>
<protein>
    <submittedName>
        <fullName evidence="5">Uncharacterized protein</fullName>
    </submittedName>
</protein>
<evidence type="ECO:0000313" key="6">
    <source>
        <dbReference type="Proteomes" id="UP000019116"/>
    </source>
</evidence>
<evidence type="ECO:0000313" key="5">
    <source>
        <dbReference type="EnsemblPlants" id="TraesCS6A02G022100.1"/>
    </source>
</evidence>
<name>A0A3B6NHK4_WHEAT</name>
<sequence>MSNEVASTRRKKENGTSKAGRRNSYCGMAGEEEVQVVESCFVTPAKDTPRKALRLSPLDLLMLANRGYTPLVHFYRRRCSVDDFFDVAKLKTALGKALVPFYPMAGRLRADADGRLEIDCNGEGMPFLVAHCHLTVDDFSEFKPSPRLRGLFVPHTDDSEGIVCSTQVTFLKCGGVALGTAVHHGAMDGTAAFHFFQTWSAFSREGDWAVMKTPYHDRSLLFARNPPFVHPDTLSIFCLKVNMSQLSGPVVNEVFTLGKGQVSTLKRICGGDMSTFSVVSAHMWQCMCLARRLPPNCTTRLVFPANVRRSMTPPLPDGYFGNAITYVSVANEARGIASGDLAYIVRRIRDSLSRVDDELVHSAVDYLELAKTDNRPATGSLPATDMRVVSWLGMPVYDVDFSWGKPLAMLRAESNRGGYVHLIDSGHGDGSIRLVMCIEASILKEFKRLLYAKFESMVYSKF</sequence>
<comment type="similarity">
    <text evidence="1">Belongs to the plant acyltransferase family.</text>
</comment>
<dbReference type="InterPro" id="IPR050317">
    <property type="entry name" value="Plant_Fungal_Acyltransferase"/>
</dbReference>
<reference evidence="5" key="1">
    <citation type="submission" date="2018-08" db="EMBL/GenBank/DDBJ databases">
        <authorList>
            <person name="Rossello M."/>
        </authorList>
    </citation>
    <scope>NUCLEOTIDE SEQUENCE [LARGE SCALE GENOMIC DNA]</scope>
    <source>
        <strain evidence="5">cv. Chinese Spring</strain>
    </source>
</reference>
<keyword evidence="6" id="KW-1185">Reference proteome</keyword>